<evidence type="ECO:0000256" key="1">
    <source>
        <dbReference type="SAM" id="SignalP"/>
    </source>
</evidence>
<keyword evidence="1" id="KW-0732">Signal</keyword>
<gene>
    <name evidence="2" type="ORF">LTR05_004459</name>
</gene>
<protein>
    <submittedName>
        <fullName evidence="2">Uncharacterized protein</fullName>
    </submittedName>
</protein>
<keyword evidence="3" id="KW-1185">Reference proteome</keyword>
<name>A0AAN7T063_9EURO</name>
<accession>A0AAN7T063</accession>
<feature type="signal peptide" evidence="1">
    <location>
        <begin position="1"/>
        <end position="16"/>
    </location>
</feature>
<evidence type="ECO:0000313" key="2">
    <source>
        <dbReference type="EMBL" id="KAK5085180.1"/>
    </source>
</evidence>
<dbReference type="EMBL" id="JAVRRJ010000004">
    <property type="protein sequence ID" value="KAK5085180.1"/>
    <property type="molecule type" value="Genomic_DNA"/>
</dbReference>
<evidence type="ECO:0000313" key="3">
    <source>
        <dbReference type="Proteomes" id="UP001309876"/>
    </source>
</evidence>
<feature type="chain" id="PRO_5042813477" evidence="1">
    <location>
        <begin position="17"/>
        <end position="182"/>
    </location>
</feature>
<dbReference type="AlphaFoldDB" id="A0AAN7T063"/>
<reference evidence="2 3" key="1">
    <citation type="submission" date="2023-08" db="EMBL/GenBank/DDBJ databases">
        <title>Black Yeasts Isolated from many extreme environments.</title>
        <authorList>
            <person name="Coleine C."/>
            <person name="Stajich J.E."/>
            <person name="Selbmann L."/>
        </authorList>
    </citation>
    <scope>NUCLEOTIDE SEQUENCE [LARGE SCALE GENOMIC DNA]</scope>
    <source>
        <strain evidence="2 3">CCFEE 5910</strain>
    </source>
</reference>
<proteinExistence type="predicted"/>
<comment type="caution">
    <text evidence="2">The sequence shown here is derived from an EMBL/GenBank/DDBJ whole genome shotgun (WGS) entry which is preliminary data.</text>
</comment>
<dbReference type="Proteomes" id="UP001309876">
    <property type="component" value="Unassembled WGS sequence"/>
</dbReference>
<sequence>MKAFTTSALFAASALAAPLATLPNPLSKRACPGPEATILLMNQDAHTSAQVTLCTDNLADDVNAVFAYTGIDSRDGHFYVTSAHLVSYTDGLPAFCSFQNNDNGDLYGRVIREAPNLNTWVTTGQPGLLDLGRSRIQCHVDREEYLKCLGIAGDPYTECVNKVTAELAAGGSTTSPPPSTCN</sequence>
<organism evidence="2 3">
    <name type="scientific">Lithohypha guttulata</name>
    <dbReference type="NCBI Taxonomy" id="1690604"/>
    <lineage>
        <taxon>Eukaryota</taxon>
        <taxon>Fungi</taxon>
        <taxon>Dikarya</taxon>
        <taxon>Ascomycota</taxon>
        <taxon>Pezizomycotina</taxon>
        <taxon>Eurotiomycetes</taxon>
        <taxon>Chaetothyriomycetidae</taxon>
        <taxon>Chaetothyriales</taxon>
        <taxon>Trichomeriaceae</taxon>
        <taxon>Lithohypha</taxon>
    </lineage>
</organism>